<sequence length="109" mass="12418">MFSSKKCVTEALRRAKFKFPGRQKIHISKKWGFTKVHVDEFENVSEKRLILDGYGALFFPSVSAWPSPSPSENHCRKKFTGLPETSASYRLAREVGYNNKHQNVASQGL</sequence>
<proteinExistence type="predicted"/>
<evidence type="ECO:0000313" key="1">
    <source>
        <dbReference type="EMBL" id="OWK01750.1"/>
    </source>
</evidence>
<dbReference type="GO" id="GO:0003735">
    <property type="term" value="F:structural constituent of ribosome"/>
    <property type="evidence" value="ECO:0007669"/>
    <property type="project" value="InterPro"/>
</dbReference>
<dbReference type="Gene3D" id="3.90.1170.10">
    <property type="entry name" value="Ribosomal protein L10e/L16"/>
    <property type="match status" value="1"/>
</dbReference>
<dbReference type="SUPFAM" id="SSF54686">
    <property type="entry name" value="Ribosomal protein L16p/L10e"/>
    <property type="match status" value="1"/>
</dbReference>
<protein>
    <recommendedName>
        <fullName evidence="3">Ribosomal protein L10e/L16 domain-containing protein</fullName>
    </recommendedName>
</protein>
<dbReference type="GO" id="GO:0006412">
    <property type="term" value="P:translation"/>
    <property type="evidence" value="ECO:0007669"/>
    <property type="project" value="InterPro"/>
</dbReference>
<name>A0A212C6Y4_CEREH</name>
<dbReference type="OrthoDB" id="10258869at2759"/>
<dbReference type="InterPro" id="IPR036920">
    <property type="entry name" value="Ribosomal_uL16_sf"/>
</dbReference>
<dbReference type="AlphaFoldDB" id="A0A212C6Y4"/>
<dbReference type="EMBL" id="MKHE01000027">
    <property type="protein sequence ID" value="OWK01750.1"/>
    <property type="molecule type" value="Genomic_DNA"/>
</dbReference>
<reference evidence="1 2" key="1">
    <citation type="journal article" date="2018" name="Mol. Genet. Genomics">
        <title>The red deer Cervus elaphus genome CerEla1.0: sequencing, annotating, genes, and chromosomes.</title>
        <authorList>
            <person name="Bana N.A."/>
            <person name="Nyiri A."/>
            <person name="Nagy J."/>
            <person name="Frank K."/>
            <person name="Nagy T."/>
            <person name="Steger V."/>
            <person name="Schiller M."/>
            <person name="Lakatos P."/>
            <person name="Sugar L."/>
            <person name="Horn P."/>
            <person name="Barta E."/>
            <person name="Orosz L."/>
        </authorList>
    </citation>
    <scope>NUCLEOTIDE SEQUENCE [LARGE SCALE GENOMIC DNA]</scope>
    <source>
        <strain evidence="1">Hungarian</strain>
    </source>
</reference>
<comment type="caution">
    <text evidence="1">The sequence shown here is derived from an EMBL/GenBank/DDBJ whole genome shotgun (WGS) entry which is preliminary data.</text>
</comment>
<gene>
    <name evidence="1" type="ORF">Celaphus_00017685</name>
</gene>
<evidence type="ECO:0000313" key="2">
    <source>
        <dbReference type="Proteomes" id="UP000242450"/>
    </source>
</evidence>
<dbReference type="PANTHER" id="PTHR11726">
    <property type="entry name" value="60S RIBOSOMAL PROTEIN L10"/>
    <property type="match status" value="1"/>
</dbReference>
<keyword evidence="2" id="KW-1185">Reference proteome</keyword>
<accession>A0A212C6Y4</accession>
<organism evidence="1 2">
    <name type="scientific">Cervus elaphus hippelaphus</name>
    <name type="common">European red deer</name>
    <dbReference type="NCBI Taxonomy" id="46360"/>
    <lineage>
        <taxon>Eukaryota</taxon>
        <taxon>Metazoa</taxon>
        <taxon>Chordata</taxon>
        <taxon>Craniata</taxon>
        <taxon>Vertebrata</taxon>
        <taxon>Euteleostomi</taxon>
        <taxon>Mammalia</taxon>
        <taxon>Eutheria</taxon>
        <taxon>Laurasiatheria</taxon>
        <taxon>Artiodactyla</taxon>
        <taxon>Ruminantia</taxon>
        <taxon>Pecora</taxon>
        <taxon>Cervidae</taxon>
        <taxon>Cervinae</taxon>
        <taxon>Cervus</taxon>
    </lineage>
</organism>
<dbReference type="InterPro" id="IPR001197">
    <property type="entry name" value="Ribosomal_uL16_euk_arch"/>
</dbReference>
<dbReference type="Proteomes" id="UP000242450">
    <property type="component" value="Chromosome 27"/>
</dbReference>
<evidence type="ECO:0008006" key="3">
    <source>
        <dbReference type="Google" id="ProtNLM"/>
    </source>
</evidence>
<dbReference type="GO" id="GO:0005840">
    <property type="term" value="C:ribosome"/>
    <property type="evidence" value="ECO:0007669"/>
    <property type="project" value="InterPro"/>
</dbReference>